<feature type="domain" description="Bromodomain associated" evidence="6">
    <location>
        <begin position="24"/>
        <end position="100"/>
    </location>
</feature>
<dbReference type="SUPFAM" id="SSF47113">
    <property type="entry name" value="Histone-fold"/>
    <property type="match status" value="1"/>
</dbReference>
<dbReference type="EMBL" id="BDDD01000342">
    <property type="protein sequence ID" value="GAV64357.1"/>
    <property type="molecule type" value="Genomic_DNA"/>
</dbReference>
<keyword evidence="2" id="KW-0805">Transcription regulation</keyword>
<evidence type="ECO:0000259" key="6">
    <source>
        <dbReference type="SMART" id="SM00576"/>
    </source>
</evidence>
<feature type="non-terminal residue" evidence="7">
    <location>
        <position position="1"/>
    </location>
</feature>
<sequence>TMIPKPKKPKTHQEEEIEPPESKTEISFNLTKIAVSQICKSVGFKSTHVSAIETLTLVATKYLETLAKTAATFSNASNRTQSNLYDVTNALHHLSFAQGFPGASTLDKANNYLLGSSVLKGLSSFVKFTDEIPFAKPIPRNRKDLTASRDLVPHKELGSRGSHIPKWLPEFPDMSTYKPGRRDSERMLWEEADLVVERDGDVEENKECDGSGDLPMERGRVRFSIGGVIGKGGVKVRNGLCRGGKRVCWNGTSSYVERDGGGVGEHRERRSARLRIQDKCLCFDDDDDDDYEDNR</sequence>
<comment type="caution">
    <text evidence="7">The sequence shown here is derived from an EMBL/GenBank/DDBJ whole genome shotgun (WGS) entry which is preliminary data.</text>
</comment>
<accession>A0A1Q3B8K6</accession>
<protein>
    <submittedName>
        <fullName evidence="7">Bromo_TP domain-containing protein/TAF8_C domain-containing protein</fullName>
    </submittedName>
</protein>
<keyword evidence="4" id="KW-0539">Nucleus</keyword>
<dbReference type="STRING" id="3775.A0A1Q3B8K6"/>
<evidence type="ECO:0000313" key="8">
    <source>
        <dbReference type="Proteomes" id="UP000187406"/>
    </source>
</evidence>
<dbReference type="GO" id="GO:0005669">
    <property type="term" value="C:transcription factor TFIID complex"/>
    <property type="evidence" value="ECO:0007669"/>
    <property type="project" value="InterPro"/>
</dbReference>
<evidence type="ECO:0000256" key="4">
    <source>
        <dbReference type="ARBA" id="ARBA00023242"/>
    </source>
</evidence>
<keyword evidence="3" id="KW-0804">Transcription</keyword>
<feature type="compositionally biased region" description="Basic residues" evidence="5">
    <location>
        <begin position="1"/>
        <end position="10"/>
    </location>
</feature>
<keyword evidence="8" id="KW-1185">Reference proteome</keyword>
<proteinExistence type="predicted"/>
<name>A0A1Q3B8K6_CEPFO</name>
<reference evidence="8" key="1">
    <citation type="submission" date="2016-04" db="EMBL/GenBank/DDBJ databases">
        <title>Cephalotus genome sequencing.</title>
        <authorList>
            <person name="Fukushima K."/>
            <person name="Hasebe M."/>
            <person name="Fang X."/>
        </authorList>
    </citation>
    <scope>NUCLEOTIDE SEQUENCE [LARGE SCALE GENOMIC DNA]</scope>
    <source>
        <strain evidence="8">cv. St1</strain>
    </source>
</reference>
<dbReference type="PANTHER" id="PTHR46338:SF13">
    <property type="entry name" value="TRANSCRIPTION INITIATION FACTOR TFIID SUBUNIT 8-LIKE"/>
    <property type="match status" value="1"/>
</dbReference>
<dbReference type="InterPro" id="IPR037818">
    <property type="entry name" value="TAF8"/>
</dbReference>
<organism evidence="7 8">
    <name type="scientific">Cephalotus follicularis</name>
    <name type="common">Albany pitcher plant</name>
    <dbReference type="NCBI Taxonomy" id="3775"/>
    <lineage>
        <taxon>Eukaryota</taxon>
        <taxon>Viridiplantae</taxon>
        <taxon>Streptophyta</taxon>
        <taxon>Embryophyta</taxon>
        <taxon>Tracheophyta</taxon>
        <taxon>Spermatophyta</taxon>
        <taxon>Magnoliopsida</taxon>
        <taxon>eudicotyledons</taxon>
        <taxon>Gunneridae</taxon>
        <taxon>Pentapetalae</taxon>
        <taxon>rosids</taxon>
        <taxon>fabids</taxon>
        <taxon>Oxalidales</taxon>
        <taxon>Cephalotaceae</taxon>
        <taxon>Cephalotus</taxon>
    </lineage>
</organism>
<evidence type="ECO:0000256" key="1">
    <source>
        <dbReference type="ARBA" id="ARBA00004123"/>
    </source>
</evidence>
<dbReference type="CDD" id="cd00076">
    <property type="entry name" value="HFD_SF"/>
    <property type="match status" value="1"/>
</dbReference>
<gene>
    <name evidence="7" type="ORF">CFOL_v3_07875</name>
</gene>
<comment type="subcellular location">
    <subcellularLocation>
        <location evidence="1">Nucleus</location>
    </subcellularLocation>
</comment>
<dbReference type="Gene3D" id="1.10.20.10">
    <property type="entry name" value="Histone, subunit A"/>
    <property type="match status" value="1"/>
</dbReference>
<dbReference type="Proteomes" id="UP000187406">
    <property type="component" value="Unassembled WGS sequence"/>
</dbReference>
<dbReference type="Pfam" id="PF07524">
    <property type="entry name" value="Bromo_TP"/>
    <property type="match status" value="1"/>
</dbReference>
<dbReference type="OrthoDB" id="436852at2759"/>
<evidence type="ECO:0000313" key="7">
    <source>
        <dbReference type="EMBL" id="GAV64357.1"/>
    </source>
</evidence>
<dbReference type="InterPro" id="IPR006565">
    <property type="entry name" value="BTP"/>
</dbReference>
<dbReference type="PANTHER" id="PTHR46338">
    <property type="entry name" value="TRANSCRIPTION INITIATION FACTOR TFIID SUBUNIT 8"/>
    <property type="match status" value="1"/>
</dbReference>
<dbReference type="InterPro" id="IPR009072">
    <property type="entry name" value="Histone-fold"/>
</dbReference>
<evidence type="ECO:0000256" key="3">
    <source>
        <dbReference type="ARBA" id="ARBA00023163"/>
    </source>
</evidence>
<evidence type="ECO:0000256" key="5">
    <source>
        <dbReference type="SAM" id="MobiDB-lite"/>
    </source>
</evidence>
<dbReference type="AlphaFoldDB" id="A0A1Q3B8K6"/>
<dbReference type="SMART" id="SM00576">
    <property type="entry name" value="BTP"/>
    <property type="match status" value="1"/>
</dbReference>
<evidence type="ECO:0000256" key="2">
    <source>
        <dbReference type="ARBA" id="ARBA00023015"/>
    </source>
</evidence>
<dbReference type="InParanoid" id="A0A1Q3B8K6"/>
<feature type="region of interest" description="Disordered" evidence="5">
    <location>
        <begin position="1"/>
        <end position="23"/>
    </location>
</feature>
<dbReference type="GO" id="GO:0046982">
    <property type="term" value="F:protein heterodimerization activity"/>
    <property type="evidence" value="ECO:0007669"/>
    <property type="project" value="InterPro"/>
</dbReference>